<dbReference type="InterPro" id="IPR019257">
    <property type="entry name" value="MeTrfase_dom"/>
</dbReference>
<accession>A0A9P5PDQ4</accession>
<feature type="domain" description="Sulfatase-modifying factor enzyme-like" evidence="7">
    <location>
        <begin position="759"/>
        <end position="857"/>
    </location>
</feature>
<dbReference type="InterPro" id="IPR005532">
    <property type="entry name" value="SUMF_dom"/>
</dbReference>
<dbReference type="Pfam" id="PF03781">
    <property type="entry name" value="FGE-sulfatase"/>
    <property type="match status" value="2"/>
</dbReference>
<feature type="region of interest" description="Disordered" evidence="6">
    <location>
        <begin position="195"/>
        <end position="223"/>
    </location>
</feature>
<sequence length="860" mass="97065">MAEIVDVHTLETSEDLHQQIIDGLKQAPGDKTLPTMLLYDERGLRLYDDITTKAPEYYLFSAEEDILKNHATEIVLAMHNSSGLVPGETVIELGAGALRKTSHVLHGLSQIVDTPSDNPPITYYALDLEKRELERTLNQISASGIGSDLEGKVQIKGMWGTYDDGLKFLQSSGLSNLSTLDKLSRLSSFKADSATSASSASSDSSSTPNSEVSPPSTPEEIQPPLHIMFLGSSLGNFNRDDSSAFLRSLPLRPGSGDTLLLGLDHANEKSLVEEAYNDPRNHTKNFIMNGLRGAGRFLGNETLFSEDKWDYVNTYDEIERRHKAFYKSKTAQTVLVPSDNLSVNFQENELIKVEESWKFSEVDVHRLFSESNLRPVQRWMDTASRYSLWLLERPAFIFPLLKSPNACNSAGELVPKKALSSSPFGVPSVQEWENLWAAWDMITLRMIPPSMLYQKPIDLRHICLFYLGHIPTFLDIHLSRLLDQPHTEPEEFKDIFERGIDPSVDDPTQCHPHSEVPNNDDDWPSLSSILSFRSRVRARLMKIYDDIDTEKLTLTRKVGRVLFMTFEHEALHAETLLYMLLQRAGSGTVPPPGFAVPEWKSLAASWKSLPSLEEDTVVLGPAVVDIGHDDPENDDELEGNKLKVENHEFGWDNEHPRRQVEVGEFRISWRPITNGQFYNVFKINRSMFQIPASWIEEDDEIRVRTLYGPVPLEIAENWPVIASYNDLSTYATVKGGRIPTEPELRLFHDKFESGYEGGANIGFRNWHPVPATSGGKQNGQKGHNGGVWEWTSTEFDKYDGFAPSKLYPGYSMDFFDGAHQVVLGGSYATIPRIAERKSVRNWYQRNYPYSWVGARVAYDV</sequence>
<evidence type="ECO:0000256" key="3">
    <source>
        <dbReference type="ARBA" id="ARBA00023002"/>
    </source>
</evidence>
<organism evidence="10 11">
    <name type="scientific">Rhodocollybia butyracea</name>
    <dbReference type="NCBI Taxonomy" id="206335"/>
    <lineage>
        <taxon>Eukaryota</taxon>
        <taxon>Fungi</taxon>
        <taxon>Dikarya</taxon>
        <taxon>Basidiomycota</taxon>
        <taxon>Agaricomycotina</taxon>
        <taxon>Agaricomycetes</taxon>
        <taxon>Agaricomycetidae</taxon>
        <taxon>Agaricales</taxon>
        <taxon>Marasmiineae</taxon>
        <taxon>Omphalotaceae</taxon>
        <taxon>Rhodocollybia</taxon>
    </lineage>
</organism>
<keyword evidence="1" id="KW-0489">Methyltransferase</keyword>
<feature type="domain" description="Histidine-specific methyltransferase SAM-dependent" evidence="8">
    <location>
        <begin position="17"/>
        <end position="171"/>
    </location>
</feature>
<dbReference type="SUPFAM" id="SSF109854">
    <property type="entry name" value="DinB/YfiT-like putative metalloenzymes"/>
    <property type="match status" value="1"/>
</dbReference>
<keyword evidence="3" id="KW-0560">Oxidoreductase</keyword>
<proteinExistence type="predicted"/>
<protein>
    <submittedName>
        <fullName evidence="10">DUF323 domain-containing protein</fullName>
    </submittedName>
</protein>
<feature type="domain" description="Histidine-specific methyltransferase SAM-dependent" evidence="8">
    <location>
        <begin position="219"/>
        <end position="392"/>
    </location>
</feature>
<evidence type="ECO:0000256" key="6">
    <source>
        <dbReference type="SAM" id="MobiDB-lite"/>
    </source>
</evidence>
<feature type="domain" description="DinB-like" evidence="9">
    <location>
        <begin position="433"/>
        <end position="575"/>
    </location>
</feature>
<comment type="caution">
    <text evidence="10">The sequence shown here is derived from an EMBL/GenBank/DDBJ whole genome shotgun (WGS) entry which is preliminary data.</text>
</comment>
<evidence type="ECO:0000256" key="5">
    <source>
        <dbReference type="ARBA" id="ARBA00037882"/>
    </source>
</evidence>
<dbReference type="InterPro" id="IPR024775">
    <property type="entry name" value="DinB-like"/>
</dbReference>
<feature type="compositionally biased region" description="Low complexity" evidence="6">
    <location>
        <begin position="195"/>
        <end position="214"/>
    </location>
</feature>
<dbReference type="InterPro" id="IPR034660">
    <property type="entry name" value="DinB/YfiT-like"/>
</dbReference>
<evidence type="ECO:0000259" key="7">
    <source>
        <dbReference type="Pfam" id="PF03781"/>
    </source>
</evidence>
<dbReference type="GO" id="GO:0008168">
    <property type="term" value="F:methyltransferase activity"/>
    <property type="evidence" value="ECO:0007669"/>
    <property type="project" value="UniProtKB-KW"/>
</dbReference>
<dbReference type="SUPFAM" id="SSF56436">
    <property type="entry name" value="C-type lectin-like"/>
    <property type="match status" value="1"/>
</dbReference>
<dbReference type="PANTHER" id="PTHR43397">
    <property type="entry name" value="ERGOTHIONEINE BIOSYNTHESIS PROTEIN 1"/>
    <property type="match status" value="1"/>
</dbReference>
<dbReference type="OrthoDB" id="659at2759"/>
<evidence type="ECO:0000256" key="1">
    <source>
        <dbReference type="ARBA" id="ARBA00022603"/>
    </source>
</evidence>
<comment type="pathway">
    <text evidence="5">Amino-acid biosynthesis; ergothioneine biosynthesis.</text>
</comment>
<gene>
    <name evidence="10" type="ORF">BDP27DRAFT_1338098</name>
</gene>
<dbReference type="PANTHER" id="PTHR43397:SF1">
    <property type="entry name" value="ERGOTHIONEINE BIOSYNTHESIS PROTEIN 1"/>
    <property type="match status" value="1"/>
</dbReference>
<reference evidence="10" key="1">
    <citation type="submission" date="2020-11" db="EMBL/GenBank/DDBJ databases">
        <authorList>
            <consortium name="DOE Joint Genome Institute"/>
            <person name="Ahrendt S."/>
            <person name="Riley R."/>
            <person name="Andreopoulos W."/>
            <person name="Labutti K."/>
            <person name="Pangilinan J."/>
            <person name="Ruiz-Duenas F.J."/>
            <person name="Barrasa J.M."/>
            <person name="Sanchez-Garcia M."/>
            <person name="Camarero S."/>
            <person name="Miyauchi S."/>
            <person name="Serrano A."/>
            <person name="Linde D."/>
            <person name="Babiker R."/>
            <person name="Drula E."/>
            <person name="Ayuso-Fernandez I."/>
            <person name="Pacheco R."/>
            <person name="Padilla G."/>
            <person name="Ferreira P."/>
            <person name="Barriuso J."/>
            <person name="Kellner H."/>
            <person name="Castanera R."/>
            <person name="Alfaro M."/>
            <person name="Ramirez L."/>
            <person name="Pisabarro A.G."/>
            <person name="Kuo A."/>
            <person name="Tritt A."/>
            <person name="Lipzen A."/>
            <person name="He G."/>
            <person name="Yan M."/>
            <person name="Ng V."/>
            <person name="Cullen D."/>
            <person name="Martin F."/>
            <person name="Rosso M.-N."/>
            <person name="Henrissat B."/>
            <person name="Hibbett D."/>
            <person name="Martinez A.T."/>
            <person name="Grigoriev I.V."/>
        </authorList>
    </citation>
    <scope>NUCLEOTIDE SEQUENCE</scope>
    <source>
        <strain evidence="10">AH 40177</strain>
    </source>
</reference>
<evidence type="ECO:0000313" key="11">
    <source>
        <dbReference type="Proteomes" id="UP000772434"/>
    </source>
</evidence>
<dbReference type="InterPro" id="IPR042095">
    <property type="entry name" value="SUMF_sf"/>
</dbReference>
<evidence type="ECO:0000259" key="9">
    <source>
        <dbReference type="Pfam" id="PF12867"/>
    </source>
</evidence>
<keyword evidence="11" id="KW-1185">Reference proteome</keyword>
<evidence type="ECO:0000256" key="4">
    <source>
        <dbReference type="ARBA" id="ARBA00023004"/>
    </source>
</evidence>
<dbReference type="InterPro" id="IPR029063">
    <property type="entry name" value="SAM-dependent_MTases_sf"/>
</dbReference>
<dbReference type="Pfam" id="PF12867">
    <property type="entry name" value="DinB_2"/>
    <property type="match status" value="1"/>
</dbReference>
<keyword evidence="4" id="KW-0408">Iron</keyword>
<dbReference type="AlphaFoldDB" id="A0A9P5PDQ4"/>
<feature type="domain" description="Sulfatase-modifying factor enzyme-like" evidence="7">
    <location>
        <begin position="647"/>
        <end position="744"/>
    </location>
</feature>
<evidence type="ECO:0000256" key="2">
    <source>
        <dbReference type="ARBA" id="ARBA00022679"/>
    </source>
</evidence>
<evidence type="ECO:0000259" key="8">
    <source>
        <dbReference type="Pfam" id="PF10017"/>
    </source>
</evidence>
<keyword evidence="2" id="KW-0808">Transferase</keyword>
<name>A0A9P5PDQ4_9AGAR</name>
<dbReference type="Gene3D" id="3.90.1580.10">
    <property type="entry name" value="paralog of FGE (formylglycine-generating enzyme)"/>
    <property type="match status" value="1"/>
</dbReference>
<dbReference type="EMBL" id="JADNRY010000202">
    <property type="protein sequence ID" value="KAF9061451.1"/>
    <property type="molecule type" value="Genomic_DNA"/>
</dbReference>
<dbReference type="Pfam" id="PF10017">
    <property type="entry name" value="Methyltransf_33"/>
    <property type="match status" value="2"/>
</dbReference>
<dbReference type="GO" id="GO:0032259">
    <property type="term" value="P:methylation"/>
    <property type="evidence" value="ECO:0007669"/>
    <property type="project" value="UniProtKB-KW"/>
</dbReference>
<dbReference type="Proteomes" id="UP000772434">
    <property type="component" value="Unassembled WGS sequence"/>
</dbReference>
<dbReference type="Gene3D" id="3.40.50.150">
    <property type="entry name" value="Vaccinia Virus protein VP39"/>
    <property type="match status" value="1"/>
</dbReference>
<dbReference type="InterPro" id="IPR051128">
    <property type="entry name" value="EgtD_Methyltrsf_superfamily"/>
</dbReference>
<dbReference type="InterPro" id="IPR016187">
    <property type="entry name" value="CTDL_fold"/>
</dbReference>
<evidence type="ECO:0000313" key="10">
    <source>
        <dbReference type="EMBL" id="KAF9061451.1"/>
    </source>
</evidence>